<dbReference type="PANTHER" id="PTHR36832">
    <property type="entry name" value="SLR1174 PROTEIN-RELATED"/>
    <property type="match status" value="1"/>
</dbReference>
<gene>
    <name evidence="2" type="ORF">DS745_07945</name>
</gene>
<dbReference type="RefSeq" id="WP_129077732.1">
    <property type="nucleotide sequence ID" value="NZ_QOUX01000027.1"/>
</dbReference>
<name>A0A4Q0VUG0_9BACI</name>
<feature type="transmembrane region" description="Helical" evidence="1">
    <location>
        <begin position="60"/>
        <end position="80"/>
    </location>
</feature>
<dbReference type="EMBL" id="QOUX01000027">
    <property type="protein sequence ID" value="RXJ02016.1"/>
    <property type="molecule type" value="Genomic_DNA"/>
</dbReference>
<evidence type="ECO:0008006" key="4">
    <source>
        <dbReference type="Google" id="ProtNLM"/>
    </source>
</evidence>
<feature type="transmembrane region" description="Helical" evidence="1">
    <location>
        <begin position="115"/>
        <end position="134"/>
    </location>
</feature>
<evidence type="ECO:0000313" key="3">
    <source>
        <dbReference type="Proteomes" id="UP000290649"/>
    </source>
</evidence>
<feature type="transmembrane region" description="Helical" evidence="1">
    <location>
        <begin position="20"/>
        <end position="40"/>
    </location>
</feature>
<dbReference type="Pfam" id="PF06182">
    <property type="entry name" value="ABC2_membrane_6"/>
    <property type="match status" value="1"/>
</dbReference>
<dbReference type="Proteomes" id="UP000290649">
    <property type="component" value="Unassembled WGS sequence"/>
</dbReference>
<dbReference type="PANTHER" id="PTHR36832:SF1">
    <property type="entry name" value="SLR1174 PROTEIN"/>
    <property type="match status" value="1"/>
</dbReference>
<proteinExistence type="predicted"/>
<sequence>MRKYVEFMKVMMKVETAYAAWYWAGTFATIVQLLILYYFWHAVYENRTTIADMPLEMMLTYMVIAMLMSEYVSGVGNQLAEDIREGNIAIELMRPYHLLNKLVAMDLGFKLSSSIRSALPMFILAIFFIGIYLPTTLENWILFIISAILGVLLGAQIDLIVGVIAFWTINIWGLRVFKEAIIRFFSGALVPISLFPLWFQTLSQYLPFQSMVFVPVSIYTGTITGIDAYIAITIQLGWLIAIFTIVRIIWAVAVRKVTIFGG</sequence>
<comment type="caution">
    <text evidence="2">The sequence shown here is derived from an EMBL/GenBank/DDBJ whole genome shotgun (WGS) entry which is preliminary data.</text>
</comment>
<keyword evidence="1" id="KW-1133">Transmembrane helix</keyword>
<dbReference type="InterPro" id="IPR010390">
    <property type="entry name" value="ABC-2_transporter-like"/>
</dbReference>
<keyword evidence="1" id="KW-0812">Transmembrane</keyword>
<feature type="transmembrane region" description="Helical" evidence="1">
    <location>
        <begin position="181"/>
        <end position="199"/>
    </location>
</feature>
<feature type="transmembrane region" description="Helical" evidence="1">
    <location>
        <begin position="140"/>
        <end position="169"/>
    </location>
</feature>
<evidence type="ECO:0000313" key="2">
    <source>
        <dbReference type="EMBL" id="RXJ02016.1"/>
    </source>
</evidence>
<keyword evidence="1" id="KW-0472">Membrane</keyword>
<evidence type="ECO:0000256" key="1">
    <source>
        <dbReference type="SAM" id="Phobius"/>
    </source>
</evidence>
<protein>
    <recommendedName>
        <fullName evidence="4">ABC transporter permease</fullName>
    </recommendedName>
</protein>
<keyword evidence="3" id="KW-1185">Reference proteome</keyword>
<dbReference type="AlphaFoldDB" id="A0A4Q0VUG0"/>
<feature type="transmembrane region" description="Helical" evidence="1">
    <location>
        <begin position="228"/>
        <end position="250"/>
    </location>
</feature>
<organism evidence="2 3">
    <name type="scientific">Anaerobacillus alkaliphilus</name>
    <dbReference type="NCBI Taxonomy" id="1548597"/>
    <lineage>
        <taxon>Bacteria</taxon>
        <taxon>Bacillati</taxon>
        <taxon>Bacillota</taxon>
        <taxon>Bacilli</taxon>
        <taxon>Bacillales</taxon>
        <taxon>Bacillaceae</taxon>
        <taxon>Anaerobacillus</taxon>
    </lineage>
</organism>
<reference evidence="2 3" key="1">
    <citation type="journal article" date="2019" name="Int. J. Syst. Evol. Microbiol.">
        <title>Anaerobacillus alkaliphilus sp. nov., a novel alkaliphilic and moderately halophilic bacterium.</title>
        <authorList>
            <person name="Borsodi A.K."/>
            <person name="Aszalos J.M."/>
            <person name="Bihari P."/>
            <person name="Nagy I."/>
            <person name="Schumann P."/>
            <person name="Sproer C."/>
            <person name="Kovacs A.L."/>
            <person name="Boka K."/>
            <person name="Dobosy P."/>
            <person name="Ovari M."/>
            <person name="Szili-Kovacs T."/>
            <person name="Toth E."/>
        </authorList>
    </citation>
    <scope>NUCLEOTIDE SEQUENCE [LARGE SCALE GENOMIC DNA]</scope>
    <source>
        <strain evidence="2 3">B16-10</strain>
    </source>
</reference>
<accession>A0A4Q0VUG0</accession>
<dbReference type="OrthoDB" id="8582979at2"/>